<evidence type="ECO:0000259" key="21">
    <source>
        <dbReference type="Pfam" id="PF02875"/>
    </source>
</evidence>
<comment type="function">
    <text evidence="12 18">Catalyzes the addition of meso-diaminopimelic acid to the nucleotide precursor UDP-N-acetylmuramoyl-L-alanyl-D-glutamate (UMAG) in the biosynthesis of bacterial cell-wall peptidoglycan.</text>
</comment>
<dbReference type="GO" id="GO:0008765">
    <property type="term" value="F:UDP-N-acetylmuramoylalanyl-D-glutamate-2,6-diaminopimelate ligase activity"/>
    <property type="evidence" value="ECO:0007669"/>
    <property type="project" value="UniProtKB-UniRule"/>
</dbReference>
<dbReference type="Gene3D" id="3.90.190.20">
    <property type="entry name" value="Mur ligase, C-terminal domain"/>
    <property type="match status" value="1"/>
</dbReference>
<dbReference type="Pfam" id="PF08245">
    <property type="entry name" value="Mur_ligase_M"/>
    <property type="match status" value="1"/>
</dbReference>
<keyword evidence="3 18" id="KW-0436">Ligase</keyword>
<organism evidence="23">
    <name type="scientific">Leptolyngbya sp. NK1-12</name>
    <dbReference type="NCBI Taxonomy" id="2547451"/>
    <lineage>
        <taxon>Bacteria</taxon>
        <taxon>Bacillati</taxon>
        <taxon>Cyanobacteriota</taxon>
        <taxon>Cyanophyceae</taxon>
        <taxon>Leptolyngbyales</taxon>
        <taxon>Leptolyngbyaceae</taxon>
        <taxon>Leptolyngbya group</taxon>
        <taxon>Leptolyngbya</taxon>
    </lineage>
</organism>
<evidence type="ECO:0000256" key="5">
    <source>
        <dbReference type="ARBA" id="ARBA00022741"/>
    </source>
</evidence>
<dbReference type="GO" id="GO:0008360">
    <property type="term" value="P:regulation of cell shape"/>
    <property type="evidence" value="ECO:0007669"/>
    <property type="project" value="UniProtKB-KW"/>
</dbReference>
<feature type="binding site" evidence="18">
    <location>
        <begin position="118"/>
        <end position="124"/>
    </location>
    <ligand>
        <name>ATP</name>
        <dbReference type="ChEBI" id="CHEBI:30616"/>
    </ligand>
</feature>
<evidence type="ECO:0000256" key="2">
    <source>
        <dbReference type="ARBA" id="ARBA00022490"/>
    </source>
</evidence>
<dbReference type="EMBL" id="CP053586">
    <property type="protein sequence ID" value="WNZ21882.1"/>
    <property type="molecule type" value="Genomic_DNA"/>
</dbReference>
<dbReference type="SUPFAM" id="SSF53244">
    <property type="entry name" value="MurD-like peptide ligases, peptide-binding domain"/>
    <property type="match status" value="1"/>
</dbReference>
<dbReference type="NCBIfam" id="NF001124">
    <property type="entry name" value="PRK00139.1-2"/>
    <property type="match status" value="1"/>
</dbReference>
<evidence type="ECO:0000256" key="7">
    <source>
        <dbReference type="ARBA" id="ARBA00022960"/>
    </source>
</evidence>
<feature type="binding site" evidence="18">
    <location>
        <position position="466"/>
    </location>
    <ligand>
        <name>meso-2,6-diaminopimelate</name>
        <dbReference type="ChEBI" id="CHEBI:57791"/>
    </ligand>
</feature>
<evidence type="ECO:0000256" key="1">
    <source>
        <dbReference type="ARBA" id="ARBA00005898"/>
    </source>
</evidence>
<keyword evidence="8 18" id="KW-0573">Peptidoglycan synthesis</keyword>
<evidence type="ECO:0000256" key="17">
    <source>
        <dbReference type="ARBA" id="ARBA00081560"/>
    </source>
</evidence>
<evidence type="ECO:0000256" key="11">
    <source>
        <dbReference type="ARBA" id="ARBA00050251"/>
    </source>
</evidence>
<dbReference type="NCBIfam" id="TIGR01085">
    <property type="entry name" value="murE"/>
    <property type="match status" value="1"/>
</dbReference>
<dbReference type="GO" id="GO:0009252">
    <property type="term" value="P:peptidoglycan biosynthetic process"/>
    <property type="evidence" value="ECO:0007669"/>
    <property type="project" value="UniProtKB-UniRule"/>
</dbReference>
<dbReference type="InterPro" id="IPR004101">
    <property type="entry name" value="Mur_ligase_C"/>
</dbReference>
<feature type="domain" description="Mur ligase C-terminal" evidence="21">
    <location>
        <begin position="340"/>
        <end position="468"/>
    </location>
</feature>
<feature type="short sequence motif" description="Meso-diaminopimelate recognition motif" evidence="18">
    <location>
        <begin position="415"/>
        <end position="418"/>
    </location>
</feature>
<feature type="binding site" evidence="18">
    <location>
        <position position="193"/>
    </location>
    <ligand>
        <name>UDP-N-acetyl-alpha-D-muramoyl-L-alanyl-D-glutamate</name>
        <dbReference type="ChEBI" id="CHEBI:83900"/>
    </ligand>
</feature>
<dbReference type="AlphaFoldDB" id="A0AA96WSC8"/>
<evidence type="ECO:0000256" key="8">
    <source>
        <dbReference type="ARBA" id="ARBA00022984"/>
    </source>
</evidence>
<protein>
    <recommendedName>
        <fullName evidence="14 18">UDP-N-acetylmuramoyl-L-alanyl-D-glutamate--2,6-diaminopimelate ligase</fullName>
        <ecNumber evidence="13 18">6.3.2.13</ecNumber>
    </recommendedName>
    <alternativeName>
        <fullName evidence="15 18">Meso-A2pm-adding enzyme</fullName>
    </alternativeName>
    <alternativeName>
        <fullName evidence="16 18">Meso-diaminopimelate-adding enzyme</fullName>
    </alternativeName>
    <alternativeName>
        <fullName evidence="17 18">UDP-MurNAc-L-Ala-D-Glu:meso-diaminopimelate ligase</fullName>
    </alternativeName>
    <alternativeName>
        <fullName evidence="18">UDP-MurNAc-tripeptide synthetase</fullName>
    </alternativeName>
    <alternativeName>
        <fullName evidence="18">UDP-N-acetylmuramyl-tripeptide synthetase</fullName>
    </alternativeName>
</protein>
<accession>A0AA96WSC8</accession>
<dbReference type="PANTHER" id="PTHR23135">
    <property type="entry name" value="MUR LIGASE FAMILY MEMBER"/>
    <property type="match status" value="1"/>
</dbReference>
<dbReference type="SUPFAM" id="SSF63418">
    <property type="entry name" value="MurE/MurF N-terminal domain"/>
    <property type="match status" value="1"/>
</dbReference>
<dbReference type="InterPro" id="IPR013221">
    <property type="entry name" value="Mur_ligase_cen"/>
</dbReference>
<reference evidence="23" key="1">
    <citation type="submission" date="2020-05" db="EMBL/GenBank/DDBJ databases">
        <authorList>
            <person name="Zhu T."/>
            <person name="Keshari N."/>
            <person name="Lu X."/>
        </authorList>
    </citation>
    <scope>NUCLEOTIDE SEQUENCE</scope>
    <source>
        <strain evidence="23">NK1-12</strain>
    </source>
</reference>
<dbReference type="PANTHER" id="PTHR23135:SF4">
    <property type="entry name" value="UDP-N-ACETYLMURAMOYL-L-ALANYL-D-GLUTAMATE--2,6-DIAMINOPIMELATE LIGASE MURE HOMOLOG, CHLOROPLASTIC"/>
    <property type="match status" value="1"/>
</dbReference>
<evidence type="ECO:0000256" key="12">
    <source>
        <dbReference type="ARBA" id="ARBA00056782"/>
    </source>
</evidence>
<comment type="cofactor">
    <cofactor evidence="18">
        <name>Mg(2+)</name>
        <dbReference type="ChEBI" id="CHEBI:18420"/>
    </cofactor>
</comment>
<dbReference type="GO" id="GO:0005524">
    <property type="term" value="F:ATP binding"/>
    <property type="evidence" value="ECO:0007669"/>
    <property type="project" value="UniProtKB-UniRule"/>
</dbReference>
<keyword evidence="6 18" id="KW-0067">ATP-binding</keyword>
<evidence type="ECO:0000259" key="20">
    <source>
        <dbReference type="Pfam" id="PF01225"/>
    </source>
</evidence>
<dbReference type="GO" id="GO:0005737">
    <property type="term" value="C:cytoplasm"/>
    <property type="evidence" value="ECO:0007669"/>
    <property type="project" value="UniProtKB-SubCell"/>
</dbReference>
<dbReference type="InterPro" id="IPR035911">
    <property type="entry name" value="MurE/MurF_N"/>
</dbReference>
<keyword evidence="4 18" id="KW-0132">Cell division</keyword>
<comment type="similarity">
    <text evidence="1 18">Belongs to the MurCDEF family. MurE subfamily.</text>
</comment>
<comment type="caution">
    <text evidence="18">Lacks conserved residue(s) required for the propagation of feature annotation.</text>
</comment>
<feature type="binding site" evidence="18">
    <location>
        <position position="195"/>
    </location>
    <ligand>
        <name>UDP-N-acetyl-alpha-D-muramoyl-L-alanyl-D-glutamate</name>
        <dbReference type="ChEBI" id="CHEBI:83900"/>
    </ligand>
</feature>
<feature type="binding site" evidence="18">
    <location>
        <position position="31"/>
    </location>
    <ligand>
        <name>UDP-N-acetyl-alpha-D-muramoyl-L-alanyl-D-glutamate</name>
        <dbReference type="ChEBI" id="CHEBI:83900"/>
    </ligand>
</feature>
<evidence type="ECO:0000313" key="23">
    <source>
        <dbReference type="EMBL" id="WNZ21882.1"/>
    </source>
</evidence>
<keyword evidence="18" id="KW-0460">Magnesium</keyword>
<dbReference type="Gene3D" id="3.40.1190.10">
    <property type="entry name" value="Mur-like, catalytic domain"/>
    <property type="match status" value="1"/>
</dbReference>
<evidence type="ECO:0000259" key="22">
    <source>
        <dbReference type="Pfam" id="PF08245"/>
    </source>
</evidence>
<dbReference type="GO" id="GO:0004326">
    <property type="term" value="F:tetrahydrofolylpolyglutamate synthase activity"/>
    <property type="evidence" value="ECO:0007669"/>
    <property type="project" value="InterPro"/>
</dbReference>
<keyword evidence="10 18" id="KW-0961">Cell wall biogenesis/degradation</keyword>
<dbReference type="PROSITE" id="PS01011">
    <property type="entry name" value="FOLYLPOLYGLU_SYNT_1"/>
    <property type="match status" value="1"/>
</dbReference>
<dbReference type="Gene3D" id="3.40.1390.10">
    <property type="entry name" value="MurE/MurF, N-terminal domain"/>
    <property type="match status" value="1"/>
</dbReference>
<dbReference type="GO" id="GO:0000287">
    <property type="term" value="F:magnesium ion binding"/>
    <property type="evidence" value="ECO:0007669"/>
    <property type="project" value="UniProtKB-UniRule"/>
</dbReference>
<dbReference type="InterPro" id="IPR005761">
    <property type="entry name" value="UDP-N-AcMur-Glu-dNH2Pim_ligase"/>
</dbReference>
<dbReference type="EC" id="6.3.2.13" evidence="13 18"/>
<feature type="binding site" evidence="18">
    <location>
        <begin position="415"/>
        <end position="418"/>
    </location>
    <ligand>
        <name>meso-2,6-diaminopimelate</name>
        <dbReference type="ChEBI" id="CHEBI:57791"/>
    </ligand>
</feature>
<evidence type="ECO:0000256" key="10">
    <source>
        <dbReference type="ARBA" id="ARBA00023316"/>
    </source>
</evidence>
<evidence type="ECO:0000256" key="19">
    <source>
        <dbReference type="RuleBase" id="RU004135"/>
    </source>
</evidence>
<evidence type="ECO:0000256" key="9">
    <source>
        <dbReference type="ARBA" id="ARBA00023306"/>
    </source>
</evidence>
<evidence type="ECO:0000256" key="6">
    <source>
        <dbReference type="ARBA" id="ARBA00022840"/>
    </source>
</evidence>
<keyword evidence="5 18" id="KW-0547">Nucleotide-binding</keyword>
<comment type="catalytic activity">
    <reaction evidence="11 18">
        <text>UDP-N-acetyl-alpha-D-muramoyl-L-alanyl-D-glutamate + meso-2,6-diaminopimelate + ATP = UDP-N-acetyl-alpha-D-muramoyl-L-alanyl-gamma-D-glutamyl-meso-2,6-diaminopimelate + ADP + phosphate + H(+)</text>
        <dbReference type="Rhea" id="RHEA:23676"/>
        <dbReference type="ChEBI" id="CHEBI:15378"/>
        <dbReference type="ChEBI" id="CHEBI:30616"/>
        <dbReference type="ChEBI" id="CHEBI:43474"/>
        <dbReference type="ChEBI" id="CHEBI:57791"/>
        <dbReference type="ChEBI" id="CHEBI:83900"/>
        <dbReference type="ChEBI" id="CHEBI:83905"/>
        <dbReference type="ChEBI" id="CHEBI:456216"/>
        <dbReference type="EC" id="6.3.2.13"/>
    </reaction>
</comment>
<dbReference type="InterPro" id="IPR036565">
    <property type="entry name" value="Mur-like_cat_sf"/>
</dbReference>
<dbReference type="GO" id="GO:0051301">
    <property type="term" value="P:cell division"/>
    <property type="evidence" value="ECO:0007669"/>
    <property type="project" value="UniProtKB-KW"/>
</dbReference>
<proteinExistence type="inferred from homology"/>
<gene>
    <name evidence="18" type="primary">murE</name>
    <name evidence="23" type="ORF">HJG54_02695</name>
</gene>
<keyword evidence="7 18" id="KW-0133">Cell shape</keyword>
<dbReference type="InterPro" id="IPR036615">
    <property type="entry name" value="Mur_ligase_C_dom_sf"/>
</dbReference>
<name>A0AA96WSC8_9CYAN</name>
<evidence type="ECO:0000256" key="15">
    <source>
        <dbReference type="ARBA" id="ARBA00075482"/>
    </source>
</evidence>
<dbReference type="HAMAP" id="MF_00208">
    <property type="entry name" value="MurE"/>
    <property type="match status" value="1"/>
</dbReference>
<comment type="subcellular location">
    <subcellularLocation>
        <location evidence="18 19">Cytoplasm</location>
    </subcellularLocation>
</comment>
<feature type="domain" description="Mur ligase central" evidence="22">
    <location>
        <begin position="116"/>
        <end position="318"/>
    </location>
</feature>
<sequence length="499" mass="53761">MKLKQLLATLSVSCPEHPALETEVKGLTTNSHACQPGDVFMGMPGTRVDGGEFWPSALTAGAIAAVVSPAAAEKTASVIQTHNACVIPMADMAQACAQLAAAFYDYPAQKLKLVGVTGTNGKTTTTHLIEFLLLQSQQPTALLGTLYARWAGYQQTAVHTTPFALELQQQLAEAVAAGSQLAVMEVSSHALAQGRVLSCPFEVAVFTNLTQDHLDYHKDLEDYFAAKALLFSPDYLKGRAIVNLDDPYGRRLIKQLNPAQVWSYSVTDQTADLWTSDLVYEAEGVRGRLHTPQGTIEFQSPLVGQFNLANLLAAVGAALHLGVDLATIAAALPRFSGVPGRMEQVQIRSDQDISVIVDYAHTPDSLENMLRAARPFISGRMICVFGCGGDRDRTKRPKMGAIAAELSDWPVVTSDNPRTEDPERILQDILTGIPASVNPTVIADRAEAIRTAILQAQPGDGVLIAGKGHEDYQILGTEKVHFDDREQARAALEQRLLGS</sequence>
<evidence type="ECO:0000256" key="14">
    <source>
        <dbReference type="ARBA" id="ARBA00072883"/>
    </source>
</evidence>
<dbReference type="SUPFAM" id="SSF53623">
    <property type="entry name" value="MurD-like peptide ligases, catalytic domain"/>
    <property type="match status" value="1"/>
</dbReference>
<evidence type="ECO:0000256" key="13">
    <source>
        <dbReference type="ARBA" id="ARBA00066633"/>
    </source>
</evidence>
<feature type="modified residue" description="N6-carboxylysine" evidence="18">
    <location>
        <position position="227"/>
    </location>
</feature>
<dbReference type="InterPro" id="IPR000713">
    <property type="entry name" value="Mur_ligase_N"/>
</dbReference>
<feature type="binding site" evidence="18">
    <location>
        <position position="470"/>
    </location>
    <ligand>
        <name>meso-2,6-diaminopimelate</name>
        <dbReference type="ChEBI" id="CHEBI:57791"/>
    </ligand>
</feature>
<dbReference type="NCBIfam" id="NF001126">
    <property type="entry name" value="PRK00139.1-4"/>
    <property type="match status" value="1"/>
</dbReference>
<evidence type="ECO:0000256" key="18">
    <source>
        <dbReference type="HAMAP-Rule" id="MF_00208"/>
    </source>
</evidence>
<dbReference type="Pfam" id="PF01225">
    <property type="entry name" value="Mur_ligase"/>
    <property type="match status" value="1"/>
</dbReference>
<keyword evidence="9 18" id="KW-0131">Cell cycle</keyword>
<comment type="pathway">
    <text evidence="18 19">Cell wall biogenesis; peptidoglycan biosynthesis.</text>
</comment>
<evidence type="ECO:0000256" key="3">
    <source>
        <dbReference type="ARBA" id="ARBA00022598"/>
    </source>
</evidence>
<dbReference type="GO" id="GO:0071555">
    <property type="term" value="P:cell wall organization"/>
    <property type="evidence" value="ECO:0007669"/>
    <property type="project" value="UniProtKB-KW"/>
</dbReference>
<feature type="binding site" evidence="18">
    <location>
        <begin position="160"/>
        <end position="161"/>
    </location>
    <ligand>
        <name>UDP-N-acetyl-alpha-D-muramoyl-L-alanyl-D-glutamate</name>
        <dbReference type="ChEBI" id="CHEBI:83900"/>
    </ligand>
</feature>
<evidence type="ECO:0000256" key="4">
    <source>
        <dbReference type="ARBA" id="ARBA00022618"/>
    </source>
</evidence>
<dbReference type="Pfam" id="PF02875">
    <property type="entry name" value="Mur_ligase_C"/>
    <property type="match status" value="1"/>
</dbReference>
<evidence type="ECO:0000256" key="16">
    <source>
        <dbReference type="ARBA" id="ARBA00076158"/>
    </source>
</evidence>
<comment type="PTM">
    <text evidence="18">Carboxylation is probably crucial for Mg(2+) binding and, consequently, for the gamma-phosphate positioning of ATP.</text>
</comment>
<dbReference type="RefSeq" id="WP_316433202.1">
    <property type="nucleotide sequence ID" value="NZ_CP053586.1"/>
</dbReference>
<keyword evidence="2 18" id="KW-0963">Cytoplasm</keyword>
<dbReference type="FunFam" id="3.90.190.20:FF:000006">
    <property type="entry name" value="UDP-N-acetylmuramoyl-L-alanyl-D-glutamate--2,6-diaminopimelate ligase"/>
    <property type="match status" value="1"/>
</dbReference>
<feature type="binding site" evidence="18">
    <location>
        <position position="187"/>
    </location>
    <ligand>
        <name>UDP-N-acetyl-alpha-D-muramoyl-L-alanyl-D-glutamate</name>
        <dbReference type="ChEBI" id="CHEBI:83900"/>
    </ligand>
</feature>
<feature type="binding site" evidence="18">
    <location>
        <position position="391"/>
    </location>
    <ligand>
        <name>meso-2,6-diaminopimelate</name>
        <dbReference type="ChEBI" id="CHEBI:57791"/>
    </ligand>
</feature>
<feature type="domain" description="Mur ligase N-terminal catalytic" evidence="20">
    <location>
        <begin position="23"/>
        <end position="104"/>
    </location>
</feature>
<dbReference type="InterPro" id="IPR018109">
    <property type="entry name" value="Folylpolyglutamate_synth_CS"/>
</dbReference>